<accession>A0A0C5VPJ0</accession>
<keyword evidence="7" id="KW-0813">Transport</keyword>
<gene>
    <name evidence="11" type="ORF">YC6258_04535</name>
</gene>
<organism evidence="11 12">
    <name type="scientific">Gynuella sunshinyii YC6258</name>
    <dbReference type="NCBI Taxonomy" id="1445510"/>
    <lineage>
        <taxon>Bacteria</taxon>
        <taxon>Pseudomonadati</taxon>
        <taxon>Pseudomonadota</taxon>
        <taxon>Gammaproteobacteria</taxon>
        <taxon>Oceanospirillales</taxon>
        <taxon>Saccharospirillaceae</taxon>
        <taxon>Gynuella</taxon>
    </lineage>
</organism>
<sequence>MNFDMEQIWNTYILPWGTNIALAILVFIIGRILVGVVMAGLVRMMKVGKLDQILINFMSTVCHSALILLVIIVSLSQLGVDTTSLVALLGAAGLAIGLALKDSLGHFAAGVMLILFRPFKVGDFVEVAGVAGSVSEITIFSTRLKTPDSKMVTVPNASVFGNTMINYSYELTRRVDMVVGISYGSDLLKAKRILEEILTNHEKVLKDPAYTVAVLELADSSVNLVVRPWVLSADYWAVRFELTETIKLKFDEHGIGIPFPQMDVHINQVAQ</sequence>
<feature type="domain" description="Mechanosensitive ion channel transmembrane helices 2/3" evidence="10">
    <location>
        <begin position="66"/>
        <end position="101"/>
    </location>
</feature>
<feature type="transmembrane region" description="Helical" evidence="7">
    <location>
        <begin position="54"/>
        <end position="76"/>
    </location>
</feature>
<dbReference type="GO" id="GO:0005886">
    <property type="term" value="C:plasma membrane"/>
    <property type="evidence" value="ECO:0007669"/>
    <property type="project" value="UniProtKB-SubCell"/>
</dbReference>
<evidence type="ECO:0000259" key="10">
    <source>
        <dbReference type="Pfam" id="PF21088"/>
    </source>
</evidence>
<dbReference type="SUPFAM" id="SSF82689">
    <property type="entry name" value="Mechanosensitive channel protein MscS (YggB), C-terminal domain"/>
    <property type="match status" value="1"/>
</dbReference>
<comment type="similarity">
    <text evidence="2 7">Belongs to the MscS (TC 1.A.23) family.</text>
</comment>
<evidence type="ECO:0000256" key="5">
    <source>
        <dbReference type="ARBA" id="ARBA00022989"/>
    </source>
</evidence>
<dbReference type="HOGENOM" id="CLU_037945_1_1_6"/>
<dbReference type="Pfam" id="PF21082">
    <property type="entry name" value="MS_channel_3rd"/>
    <property type="match status" value="1"/>
</dbReference>
<dbReference type="Proteomes" id="UP000032266">
    <property type="component" value="Chromosome"/>
</dbReference>
<name>A0A0C5VPJ0_9GAMM</name>
<evidence type="ECO:0000259" key="8">
    <source>
        <dbReference type="Pfam" id="PF00924"/>
    </source>
</evidence>
<dbReference type="PANTHER" id="PTHR30221:SF1">
    <property type="entry name" value="SMALL-CONDUCTANCE MECHANOSENSITIVE CHANNEL"/>
    <property type="match status" value="1"/>
</dbReference>
<evidence type="ECO:0000256" key="3">
    <source>
        <dbReference type="ARBA" id="ARBA00022475"/>
    </source>
</evidence>
<reference evidence="11 12" key="1">
    <citation type="submission" date="2014-01" db="EMBL/GenBank/DDBJ databases">
        <title>Full genme sequencing of cellulolytic bacterium Gynuella sunshinyii YC6258T gen. nov., sp. nov.</title>
        <authorList>
            <person name="Khan H."/>
            <person name="Chung E.J."/>
            <person name="Chung Y.R."/>
        </authorList>
    </citation>
    <scope>NUCLEOTIDE SEQUENCE [LARGE SCALE GENOMIC DNA]</scope>
    <source>
        <strain evidence="11 12">YC6258</strain>
    </source>
</reference>
<keyword evidence="5 7" id="KW-1133">Transmembrane helix</keyword>
<dbReference type="SUPFAM" id="SSF50182">
    <property type="entry name" value="Sm-like ribonucleoproteins"/>
    <property type="match status" value="1"/>
</dbReference>
<dbReference type="InterPro" id="IPR006686">
    <property type="entry name" value="MscS_channel_CS"/>
</dbReference>
<dbReference type="Pfam" id="PF21088">
    <property type="entry name" value="MS_channel_1st"/>
    <property type="match status" value="1"/>
</dbReference>
<proteinExistence type="inferred from homology"/>
<keyword evidence="6 7" id="KW-0472">Membrane</keyword>
<dbReference type="STRING" id="1445510.YC6258_04535"/>
<feature type="domain" description="Mechanosensitive ion channel MscS" evidence="8">
    <location>
        <begin position="103"/>
        <end position="168"/>
    </location>
</feature>
<dbReference type="PANTHER" id="PTHR30221">
    <property type="entry name" value="SMALL-CONDUCTANCE MECHANOSENSITIVE CHANNEL"/>
    <property type="match status" value="1"/>
</dbReference>
<dbReference type="PROSITE" id="PS01246">
    <property type="entry name" value="UPF0003"/>
    <property type="match status" value="1"/>
</dbReference>
<comment type="subcellular location">
    <subcellularLocation>
        <location evidence="7">Cell inner membrane</location>
        <topology evidence="7">Multi-pass membrane protein</topology>
    </subcellularLocation>
    <subcellularLocation>
        <location evidence="1">Cell membrane</location>
        <topology evidence="1">Multi-pass membrane protein</topology>
    </subcellularLocation>
</comment>
<comment type="function">
    <text evidence="7">Mechanosensitive channel that participates in the regulation of osmotic pressure changes within the cell, opening in response to stretch forces in the membrane lipid bilayer, without the need for other proteins. Contributes to normal resistance to hypoosmotic shock. Forms an ion channel of 1.0 nanosiemens conductance with a slight preference for anions.</text>
</comment>
<evidence type="ECO:0000313" key="12">
    <source>
        <dbReference type="Proteomes" id="UP000032266"/>
    </source>
</evidence>
<dbReference type="SUPFAM" id="SSF82861">
    <property type="entry name" value="Mechanosensitive channel protein MscS (YggB), transmembrane region"/>
    <property type="match status" value="1"/>
</dbReference>
<evidence type="ECO:0000256" key="4">
    <source>
        <dbReference type="ARBA" id="ARBA00022692"/>
    </source>
</evidence>
<evidence type="ECO:0000313" key="11">
    <source>
        <dbReference type="EMBL" id="AJQ96567.1"/>
    </source>
</evidence>
<dbReference type="AlphaFoldDB" id="A0A0C5VPJ0"/>
<dbReference type="Gene3D" id="3.30.70.100">
    <property type="match status" value="1"/>
</dbReference>
<dbReference type="Pfam" id="PF00924">
    <property type="entry name" value="MS_channel_2nd"/>
    <property type="match status" value="1"/>
</dbReference>
<dbReference type="Gene3D" id="2.30.30.60">
    <property type="match status" value="1"/>
</dbReference>
<dbReference type="RefSeq" id="WP_044618551.1">
    <property type="nucleotide sequence ID" value="NZ_CP007142.1"/>
</dbReference>
<dbReference type="InterPro" id="IPR045275">
    <property type="entry name" value="MscS_archaea/bacteria_type"/>
</dbReference>
<keyword evidence="4 7" id="KW-0812">Transmembrane</keyword>
<dbReference type="InterPro" id="IPR011066">
    <property type="entry name" value="MscS_channel_C_sf"/>
</dbReference>
<keyword evidence="12" id="KW-1185">Reference proteome</keyword>
<dbReference type="GO" id="GO:0008381">
    <property type="term" value="F:mechanosensitive monoatomic ion channel activity"/>
    <property type="evidence" value="ECO:0007669"/>
    <property type="project" value="InterPro"/>
</dbReference>
<dbReference type="InterPro" id="IPR006685">
    <property type="entry name" value="MscS_channel_2nd"/>
</dbReference>
<keyword evidence="7" id="KW-0997">Cell inner membrane</keyword>
<keyword evidence="7" id="KW-0407">Ion channel</keyword>
<comment type="caution">
    <text evidence="7">Lacks conserved residue(s) required for the propagation of feature annotation.</text>
</comment>
<keyword evidence="7" id="KW-0406">Ion transport</keyword>
<evidence type="ECO:0000256" key="1">
    <source>
        <dbReference type="ARBA" id="ARBA00004651"/>
    </source>
</evidence>
<dbReference type="Gene3D" id="1.10.287.1260">
    <property type="match status" value="1"/>
</dbReference>
<protein>
    <recommendedName>
        <fullName evidence="7">Small-conductance mechanosensitive channel</fullName>
    </recommendedName>
</protein>
<feature type="transmembrane region" description="Helical" evidence="7">
    <location>
        <begin position="20"/>
        <end position="42"/>
    </location>
</feature>
<evidence type="ECO:0000256" key="7">
    <source>
        <dbReference type="RuleBase" id="RU369025"/>
    </source>
</evidence>
<evidence type="ECO:0000256" key="6">
    <source>
        <dbReference type="ARBA" id="ARBA00023136"/>
    </source>
</evidence>
<evidence type="ECO:0000259" key="9">
    <source>
        <dbReference type="Pfam" id="PF21082"/>
    </source>
</evidence>
<feature type="domain" description="Mechanosensitive ion channel MscS C-terminal" evidence="9">
    <location>
        <begin position="175"/>
        <end position="257"/>
    </location>
</feature>
<dbReference type="InterPro" id="IPR011014">
    <property type="entry name" value="MscS_channel_TM-2"/>
</dbReference>
<dbReference type="InterPro" id="IPR049142">
    <property type="entry name" value="MS_channel_1st"/>
</dbReference>
<dbReference type="InterPro" id="IPR010920">
    <property type="entry name" value="LSM_dom_sf"/>
</dbReference>
<comment type="subunit">
    <text evidence="7">Homoheptamer.</text>
</comment>
<dbReference type="InterPro" id="IPR049278">
    <property type="entry name" value="MS_channel_C"/>
</dbReference>
<evidence type="ECO:0000256" key="2">
    <source>
        <dbReference type="ARBA" id="ARBA00008017"/>
    </source>
</evidence>
<keyword evidence="3" id="KW-1003">Cell membrane</keyword>
<dbReference type="InterPro" id="IPR023408">
    <property type="entry name" value="MscS_beta-dom_sf"/>
</dbReference>
<dbReference type="KEGG" id="gsn:YC6258_04535"/>
<feature type="transmembrane region" description="Helical" evidence="7">
    <location>
        <begin position="82"/>
        <end position="100"/>
    </location>
</feature>
<dbReference type="EMBL" id="CP007142">
    <property type="protein sequence ID" value="AJQ96567.1"/>
    <property type="molecule type" value="Genomic_DNA"/>
</dbReference>